<comment type="caution">
    <text evidence="1">The sequence shown here is derived from an EMBL/GenBank/DDBJ whole genome shotgun (WGS) entry which is preliminary data.</text>
</comment>
<dbReference type="AlphaFoldDB" id="A0A2A6RGU1"/>
<evidence type="ECO:0000313" key="1">
    <source>
        <dbReference type="EMBL" id="PDW02098.1"/>
    </source>
</evidence>
<evidence type="ECO:0000313" key="2">
    <source>
        <dbReference type="Proteomes" id="UP000220527"/>
    </source>
</evidence>
<keyword evidence="2" id="KW-1185">Reference proteome</keyword>
<dbReference type="OrthoDB" id="9860601at2"/>
<name>A0A2A6RGU1_9CHLR</name>
<protein>
    <recommendedName>
        <fullName evidence="3">MalT-like TPR region domain-containing protein</fullName>
    </recommendedName>
</protein>
<evidence type="ECO:0008006" key="3">
    <source>
        <dbReference type="Google" id="ProtNLM"/>
    </source>
</evidence>
<proteinExistence type="predicted"/>
<dbReference type="EMBL" id="NQWI01000088">
    <property type="protein sequence ID" value="PDW02098.1"/>
    <property type="molecule type" value="Genomic_DNA"/>
</dbReference>
<accession>A0A2A6RGU1</accession>
<gene>
    <name evidence="1" type="ORF">CJ255_15735</name>
</gene>
<dbReference type="RefSeq" id="WP_097645053.1">
    <property type="nucleotide sequence ID" value="NZ_NQWI01000088.1"/>
</dbReference>
<reference evidence="2" key="1">
    <citation type="submission" date="2017-08" db="EMBL/GenBank/DDBJ databases">
        <authorList>
            <person name="Grouzdev D.S."/>
            <person name="Gaisin V.A."/>
            <person name="Rysina M.S."/>
            <person name="Gorlenko V.M."/>
        </authorList>
    </citation>
    <scope>NUCLEOTIDE SEQUENCE [LARGE SCALE GENOMIC DNA]</scope>
    <source>
        <strain evidence="2">Kir15-3F</strain>
    </source>
</reference>
<dbReference type="Proteomes" id="UP000220527">
    <property type="component" value="Unassembled WGS sequence"/>
</dbReference>
<organism evidence="1 2">
    <name type="scientific">Candidatus Viridilinea mediisalina</name>
    <dbReference type="NCBI Taxonomy" id="2024553"/>
    <lineage>
        <taxon>Bacteria</taxon>
        <taxon>Bacillati</taxon>
        <taxon>Chloroflexota</taxon>
        <taxon>Chloroflexia</taxon>
        <taxon>Chloroflexales</taxon>
        <taxon>Chloroflexineae</taxon>
        <taxon>Oscillochloridaceae</taxon>
        <taxon>Candidatus Viridilinea</taxon>
    </lineage>
</organism>
<dbReference type="Gene3D" id="1.25.40.10">
    <property type="entry name" value="Tetratricopeptide repeat domain"/>
    <property type="match status" value="1"/>
</dbReference>
<sequence length="352" mass="38367">MRAELPQLRHAFAWAVANDLNRAQQLIGDCAELQAAFGLAREGLVWCEEALAAAEQRGTPSAVASAWVLIGNARSRVANLAGEDRRARLHAALAAYDEALRFRTPESAPLAYAATQNNRAAILSAIASLAGEDRRARLRAALAAYDEALRFYTPESAPLDYAMTQGNLLNLHRMLADDPAEQRRTRLSQALRCGIAALTIFQQQGHAEYQQRIMGLLQRFRTDLGGEFAELWAELAVGPLPAWLADAPDQPSAALHEAIQARLAAAGVTDEASLQRALAQDPALFIQMLIAALLQMHEDEELDAFWQQVPVELEEPLIVAAEQLLAQAEEVGDANLVAALGPRIEGLRHLRL</sequence>
<dbReference type="InterPro" id="IPR011990">
    <property type="entry name" value="TPR-like_helical_dom_sf"/>
</dbReference>